<reference evidence="9" key="1">
    <citation type="journal article" date="2019" name="Int. J. Syst. Evol. Microbiol.">
        <title>The Global Catalogue of Microorganisms (GCM) 10K type strain sequencing project: providing services to taxonomists for standard genome sequencing and annotation.</title>
        <authorList>
            <consortium name="The Broad Institute Genomics Platform"/>
            <consortium name="The Broad Institute Genome Sequencing Center for Infectious Disease"/>
            <person name="Wu L."/>
            <person name="Ma J."/>
        </authorList>
    </citation>
    <scope>NUCLEOTIDE SEQUENCE [LARGE SCALE GENOMIC DNA]</scope>
    <source>
        <strain evidence="9">CGMCC 1.8860</strain>
    </source>
</reference>
<evidence type="ECO:0000313" key="9">
    <source>
        <dbReference type="Proteomes" id="UP000621859"/>
    </source>
</evidence>
<keyword evidence="6 7" id="KW-0472">Membrane</keyword>
<dbReference type="Proteomes" id="UP000621859">
    <property type="component" value="Unassembled WGS sequence"/>
</dbReference>
<keyword evidence="5 7" id="KW-1133">Transmembrane helix</keyword>
<sequence length="437" mass="47024">MSDSTSTGGVASVSTALPASTRSGKRWWQQLGPGLITGAADDDPSGIATYSQAGAAWRFDTLWALLVAFPLMYAVQTICARIGRTTGHGLAGNLHRHYSHWLFYVMMLPMCVANIINIGADLSAMGDALALLSGIKSPRLFMILFGVGCTIATVWVPYRRYESVLKWLTLVLFAYVAVLFFSHVPWVEVTKALVWPTLHWNGKYLTTIVAMLGTTISPYLFFWQASLEVEDLRRFPDRRPLLQAPDQAPAAWSRIHNDTLAGMIFSGLIAACIVVSTAATLNAHGITEINTTAQAAQALRPVAGAAAFALFAVGIIGTGLLGVPVLAASAAYAVAGTLHWRGSLDENAGYAPRFYMVLAAAVLIGLALDLIHMDPMKALFYSAVVNGVVAVPIMVMLMQLAANRKIMGDFVVKGPVRVMGWLATLLMLLAVVAMLVW</sequence>
<evidence type="ECO:0000256" key="3">
    <source>
        <dbReference type="ARBA" id="ARBA00022692"/>
    </source>
</evidence>
<feature type="transmembrane region" description="Helical" evidence="7">
    <location>
        <begin position="354"/>
        <end position="372"/>
    </location>
</feature>
<feature type="transmembrane region" description="Helical" evidence="7">
    <location>
        <begin position="260"/>
        <end position="281"/>
    </location>
</feature>
<feature type="transmembrane region" description="Helical" evidence="7">
    <location>
        <begin position="140"/>
        <end position="158"/>
    </location>
</feature>
<gene>
    <name evidence="8" type="ORF">GCM10010971_39940</name>
</gene>
<feature type="transmembrane region" description="Helical" evidence="7">
    <location>
        <begin position="165"/>
        <end position="184"/>
    </location>
</feature>
<dbReference type="Pfam" id="PF01566">
    <property type="entry name" value="Nramp"/>
    <property type="match status" value="1"/>
</dbReference>
<dbReference type="PANTHER" id="PTHR11706">
    <property type="entry name" value="SOLUTE CARRIER PROTEIN FAMILY 11 MEMBER"/>
    <property type="match status" value="1"/>
</dbReference>
<accession>A0ABQ2PRB7</accession>
<comment type="caution">
    <text evidence="8">The sequence shown here is derived from an EMBL/GenBank/DDBJ whole genome shotgun (WGS) entry which is preliminary data.</text>
</comment>
<protein>
    <submittedName>
        <fullName evidence="8">Iron transporter</fullName>
    </submittedName>
</protein>
<feature type="transmembrane region" description="Helical" evidence="7">
    <location>
        <begin position="418"/>
        <end position="436"/>
    </location>
</feature>
<evidence type="ECO:0000256" key="4">
    <source>
        <dbReference type="ARBA" id="ARBA00022847"/>
    </source>
</evidence>
<comment type="subcellular location">
    <subcellularLocation>
        <location evidence="1">Membrane</location>
        <topology evidence="1">Multi-pass membrane protein</topology>
    </subcellularLocation>
</comment>
<keyword evidence="9" id="KW-1185">Reference proteome</keyword>
<feature type="transmembrane region" description="Helical" evidence="7">
    <location>
        <begin position="101"/>
        <end position="120"/>
    </location>
</feature>
<feature type="transmembrane region" description="Helical" evidence="7">
    <location>
        <begin position="301"/>
        <end position="334"/>
    </location>
</feature>
<organism evidence="8 9">
    <name type="scientific">Silvimonas amylolytica</name>
    <dbReference type="NCBI Taxonomy" id="449663"/>
    <lineage>
        <taxon>Bacteria</taxon>
        <taxon>Pseudomonadati</taxon>
        <taxon>Pseudomonadota</taxon>
        <taxon>Betaproteobacteria</taxon>
        <taxon>Neisseriales</taxon>
        <taxon>Chitinibacteraceae</taxon>
        <taxon>Silvimonas</taxon>
    </lineage>
</organism>
<evidence type="ECO:0000256" key="2">
    <source>
        <dbReference type="ARBA" id="ARBA00022448"/>
    </source>
</evidence>
<evidence type="ECO:0000313" key="8">
    <source>
        <dbReference type="EMBL" id="GGP28175.1"/>
    </source>
</evidence>
<name>A0ABQ2PRB7_9NEIS</name>
<evidence type="ECO:0000256" key="1">
    <source>
        <dbReference type="ARBA" id="ARBA00004141"/>
    </source>
</evidence>
<keyword evidence="4" id="KW-0769">Symport</keyword>
<proteinExistence type="predicted"/>
<dbReference type="EMBL" id="BMLY01000010">
    <property type="protein sequence ID" value="GGP28175.1"/>
    <property type="molecule type" value="Genomic_DNA"/>
</dbReference>
<evidence type="ECO:0000256" key="7">
    <source>
        <dbReference type="SAM" id="Phobius"/>
    </source>
</evidence>
<feature type="transmembrane region" description="Helical" evidence="7">
    <location>
        <begin position="378"/>
        <end position="397"/>
    </location>
</feature>
<evidence type="ECO:0000256" key="5">
    <source>
        <dbReference type="ARBA" id="ARBA00022989"/>
    </source>
</evidence>
<evidence type="ECO:0000256" key="6">
    <source>
        <dbReference type="ARBA" id="ARBA00023136"/>
    </source>
</evidence>
<keyword evidence="3 7" id="KW-0812">Transmembrane</keyword>
<dbReference type="RefSeq" id="WP_188698368.1">
    <property type="nucleotide sequence ID" value="NZ_BMLY01000010.1"/>
</dbReference>
<feature type="transmembrane region" description="Helical" evidence="7">
    <location>
        <begin position="61"/>
        <end position="80"/>
    </location>
</feature>
<keyword evidence="2" id="KW-0813">Transport</keyword>
<dbReference type="PANTHER" id="PTHR11706:SF33">
    <property type="entry name" value="NATURAL RESISTANCE-ASSOCIATED MACROPHAGE PROTEIN 2"/>
    <property type="match status" value="1"/>
</dbReference>
<dbReference type="InterPro" id="IPR001046">
    <property type="entry name" value="NRAMP_fam"/>
</dbReference>
<feature type="transmembrane region" description="Helical" evidence="7">
    <location>
        <begin position="204"/>
        <end position="223"/>
    </location>
</feature>